<feature type="region of interest" description="Disordered" evidence="1">
    <location>
        <begin position="1"/>
        <end position="26"/>
    </location>
</feature>
<reference evidence="4" key="1">
    <citation type="submission" date="2019-09" db="EMBL/GenBank/DDBJ databases">
        <title>Antimicrobial potential of Antarctic Bacteria.</title>
        <authorList>
            <person name="Benaud N."/>
            <person name="Edwards R.J."/>
            <person name="Ferrari B.C."/>
        </authorList>
    </citation>
    <scope>NUCLEOTIDE SEQUENCE [LARGE SCALE GENOMIC DNA]</scope>
    <source>
        <strain evidence="4">SPB151</strain>
    </source>
</reference>
<sequence>MQDGRIGTHQPSLPGGTDNSRTAAGLSPVTCPRARISGMTNFPPKWDDGTIADSAEHQVHWYDERTAIIRQALRTTFEGPFIYLLLGSERALLLDTGTGDADLRKVVDELLDGRDLELVVAHTHGHGDHVGGDDQFRTEQEKNGKRTYLVGKSAEEVASYFGITSWPDQVVEFDLGDRVLDVVPIPGHHASHLAFYDRSTQLLLTGDSLYPGRLYVFDWPAYRDSIARLAAFVAAGNPVELVLGTHIEMTAQPGLDFEFGSDRHPGEHRLQLAPEALTELAAALEEAGETPRRIVRDDFIVFPLSPTGEPL</sequence>
<evidence type="ECO:0000313" key="4">
    <source>
        <dbReference type="Proteomes" id="UP000515563"/>
    </source>
</evidence>
<gene>
    <name evidence="3" type="ORF">F1D05_04850</name>
</gene>
<dbReference type="EMBL" id="CP043661">
    <property type="protein sequence ID" value="QNE17369.1"/>
    <property type="molecule type" value="Genomic_DNA"/>
</dbReference>
<dbReference type="AlphaFoldDB" id="A0A7G6WTQ4"/>
<evidence type="ECO:0000256" key="1">
    <source>
        <dbReference type="SAM" id="MobiDB-lite"/>
    </source>
</evidence>
<dbReference type="Pfam" id="PF00753">
    <property type="entry name" value="Lactamase_B"/>
    <property type="match status" value="1"/>
</dbReference>
<protein>
    <submittedName>
        <fullName evidence="3">MBL fold metallo-hydrolase</fullName>
    </submittedName>
</protein>
<dbReference type="SMART" id="SM00849">
    <property type="entry name" value="Lactamase_B"/>
    <property type="match status" value="1"/>
</dbReference>
<evidence type="ECO:0000259" key="2">
    <source>
        <dbReference type="SMART" id="SM00849"/>
    </source>
</evidence>
<dbReference type="Proteomes" id="UP000515563">
    <property type="component" value="Chromosome"/>
</dbReference>
<proteinExistence type="predicted"/>
<keyword evidence="4" id="KW-1185">Reference proteome</keyword>
<dbReference type="InterPro" id="IPR050855">
    <property type="entry name" value="NDM-1-like"/>
</dbReference>
<keyword evidence="3" id="KW-0378">Hydrolase</keyword>
<organism evidence="3 4">
    <name type="scientific">Kribbella qitaiheensis</name>
    <dbReference type="NCBI Taxonomy" id="1544730"/>
    <lineage>
        <taxon>Bacteria</taxon>
        <taxon>Bacillati</taxon>
        <taxon>Actinomycetota</taxon>
        <taxon>Actinomycetes</taxon>
        <taxon>Propionibacteriales</taxon>
        <taxon>Kribbellaceae</taxon>
        <taxon>Kribbella</taxon>
    </lineage>
</organism>
<dbReference type="PANTHER" id="PTHR42951">
    <property type="entry name" value="METALLO-BETA-LACTAMASE DOMAIN-CONTAINING"/>
    <property type="match status" value="1"/>
</dbReference>
<dbReference type="InterPro" id="IPR001279">
    <property type="entry name" value="Metallo-B-lactamas"/>
</dbReference>
<dbReference type="SUPFAM" id="SSF56281">
    <property type="entry name" value="Metallo-hydrolase/oxidoreductase"/>
    <property type="match status" value="1"/>
</dbReference>
<dbReference type="InterPro" id="IPR036866">
    <property type="entry name" value="RibonucZ/Hydroxyglut_hydro"/>
</dbReference>
<dbReference type="KEGG" id="kqi:F1D05_04850"/>
<name>A0A7G6WTQ4_9ACTN</name>
<feature type="domain" description="Metallo-beta-lactamase" evidence="2">
    <location>
        <begin position="79"/>
        <end position="246"/>
    </location>
</feature>
<evidence type="ECO:0000313" key="3">
    <source>
        <dbReference type="EMBL" id="QNE17369.1"/>
    </source>
</evidence>
<accession>A0A7G6WTQ4</accession>
<reference evidence="3 4" key="2">
    <citation type="journal article" date="2020" name="Microbiol. Resour. Announc.">
        <title>Antarctic desert soil bacteria exhibit high novel natural product potential, evaluated through long-read genome sequencing and comparative genomics.</title>
        <authorList>
            <person name="Benaud N."/>
            <person name="Edwards R.J."/>
            <person name="Amos T.G."/>
            <person name="D'Agostino P.M."/>
            <person name="Gutierrez-Chavez C."/>
            <person name="Montgomery K."/>
            <person name="Nicetic I."/>
            <person name="Ferrari B.C."/>
        </authorList>
    </citation>
    <scope>NUCLEOTIDE SEQUENCE [LARGE SCALE GENOMIC DNA]</scope>
    <source>
        <strain evidence="3 4">SPB151</strain>
    </source>
</reference>
<dbReference type="Gene3D" id="3.60.15.10">
    <property type="entry name" value="Ribonuclease Z/Hydroxyacylglutathione hydrolase-like"/>
    <property type="match status" value="1"/>
</dbReference>
<dbReference type="GO" id="GO:0016787">
    <property type="term" value="F:hydrolase activity"/>
    <property type="evidence" value="ECO:0007669"/>
    <property type="project" value="UniProtKB-KW"/>
</dbReference>